<keyword evidence="3" id="KW-1185">Reference proteome</keyword>
<keyword evidence="1" id="KW-0732">Signal</keyword>
<protein>
    <submittedName>
        <fullName evidence="2">Uncharacterized protein</fullName>
    </submittedName>
</protein>
<dbReference type="AlphaFoldDB" id="A0A6A5F729"/>
<evidence type="ECO:0000313" key="3">
    <source>
        <dbReference type="Proteomes" id="UP000465112"/>
    </source>
</evidence>
<organism evidence="2 3">
    <name type="scientific">Perca fluviatilis</name>
    <name type="common">European perch</name>
    <dbReference type="NCBI Taxonomy" id="8168"/>
    <lineage>
        <taxon>Eukaryota</taxon>
        <taxon>Metazoa</taxon>
        <taxon>Chordata</taxon>
        <taxon>Craniata</taxon>
        <taxon>Vertebrata</taxon>
        <taxon>Euteleostomi</taxon>
        <taxon>Actinopterygii</taxon>
        <taxon>Neopterygii</taxon>
        <taxon>Teleostei</taxon>
        <taxon>Neoteleostei</taxon>
        <taxon>Acanthomorphata</taxon>
        <taxon>Eupercaria</taxon>
        <taxon>Perciformes</taxon>
        <taxon>Percoidei</taxon>
        <taxon>Percidae</taxon>
        <taxon>Percinae</taxon>
        <taxon>Perca</taxon>
    </lineage>
</organism>
<sequence length="125" mass="13234">MPKILFRWLCVSTVPVAGQCCLVFQGGLCKASVQRTAPNKNVCKAVSTGVAAVGNGTHYLDNHIPALQSRMGGGGRLPLIYHSTGHSLINVSLSMTELMIHYNGPKNVPSLTTVNNSGDLSGLWS</sequence>
<feature type="signal peptide" evidence="1">
    <location>
        <begin position="1"/>
        <end position="18"/>
    </location>
</feature>
<name>A0A6A5F729_PERFL</name>
<reference evidence="2 3" key="1">
    <citation type="submission" date="2019-06" db="EMBL/GenBank/DDBJ databases">
        <title>A chromosome-scale genome assembly of the European perch, Perca fluviatilis.</title>
        <authorList>
            <person name="Roques C."/>
            <person name="Zahm M."/>
            <person name="Cabau C."/>
            <person name="Klopp C."/>
            <person name="Bouchez O."/>
            <person name="Donnadieu C."/>
            <person name="Kuhl H."/>
            <person name="Gislard M."/>
            <person name="Guendouz S."/>
            <person name="Journot L."/>
            <person name="Haffray P."/>
            <person name="Bestin A."/>
            <person name="Morvezen R."/>
            <person name="Feron R."/>
            <person name="Wen M."/>
            <person name="Jouanno E."/>
            <person name="Herpin A."/>
            <person name="Schartl M."/>
            <person name="Postlethwait J."/>
            <person name="Schaerlinger B."/>
            <person name="Chardard D."/>
            <person name="Lecocq T."/>
            <person name="Poncet C."/>
            <person name="Jaffrelo L."/>
            <person name="Lampietro C."/>
            <person name="Guiguen Y."/>
        </authorList>
    </citation>
    <scope>NUCLEOTIDE SEQUENCE [LARGE SCALE GENOMIC DNA]</scope>
    <source>
        <tissue evidence="2">Blood</tissue>
    </source>
</reference>
<accession>A0A6A5F729</accession>
<feature type="chain" id="PRO_5025446499" evidence="1">
    <location>
        <begin position="19"/>
        <end position="125"/>
    </location>
</feature>
<proteinExistence type="predicted"/>
<gene>
    <name evidence="2" type="ORF">PFLUV_G00083280</name>
</gene>
<evidence type="ECO:0000313" key="2">
    <source>
        <dbReference type="EMBL" id="KAF1387758.1"/>
    </source>
</evidence>
<dbReference type="EMBL" id="VHII01000007">
    <property type="protein sequence ID" value="KAF1387758.1"/>
    <property type="molecule type" value="Genomic_DNA"/>
</dbReference>
<comment type="caution">
    <text evidence="2">The sequence shown here is derived from an EMBL/GenBank/DDBJ whole genome shotgun (WGS) entry which is preliminary data.</text>
</comment>
<evidence type="ECO:0000256" key="1">
    <source>
        <dbReference type="SAM" id="SignalP"/>
    </source>
</evidence>
<dbReference type="Proteomes" id="UP000465112">
    <property type="component" value="Chromosome 7"/>
</dbReference>